<protein>
    <recommendedName>
        <fullName evidence="2">DUF6534 domain-containing protein</fullName>
    </recommendedName>
</protein>
<dbReference type="Pfam" id="PF20152">
    <property type="entry name" value="DUF6534"/>
    <property type="match status" value="1"/>
</dbReference>
<sequence length="354" mass="39697">MSTDIRFGTWKTYEAVPVLPKIEVLGYDFLAPYSLCLFISALEMGVIVVCFARFMAHRAEAESSPIKLLVYYLTFVSLFQTGTTFAAWWEIFVVDFGNWGAAAVPAWPQKVHTSLTTLLAAPVQLFLTWRCWHLMKRKWFIALPLVLMVIGTIITTIYVIVILFRIKFASKDTLTVELHTFFTCYVVCLVFSAAIDISVTGILLVFLIRSRSKVYTKRFRKVLSQLICITWESAIPPCTCALAALIASMRGAPFVSYWAVLLQTILGKLYVISLFVTLEARAKLADVTNLTHFPTLTNTTRLDGRWSVARDDSDQTDPTQGSQLPVHLALVPCKIVTRDDTAVEASTPDYPLAV</sequence>
<dbReference type="PANTHER" id="PTHR40465:SF1">
    <property type="entry name" value="DUF6534 DOMAIN-CONTAINING PROTEIN"/>
    <property type="match status" value="1"/>
</dbReference>
<feature type="transmembrane region" description="Helical" evidence="1">
    <location>
        <begin position="111"/>
        <end position="129"/>
    </location>
</feature>
<organism evidence="3 4">
    <name type="scientific">Lactarius akahatsu</name>
    <dbReference type="NCBI Taxonomy" id="416441"/>
    <lineage>
        <taxon>Eukaryota</taxon>
        <taxon>Fungi</taxon>
        <taxon>Dikarya</taxon>
        <taxon>Basidiomycota</taxon>
        <taxon>Agaricomycotina</taxon>
        <taxon>Agaricomycetes</taxon>
        <taxon>Russulales</taxon>
        <taxon>Russulaceae</taxon>
        <taxon>Lactarius</taxon>
    </lineage>
</organism>
<dbReference type="EMBL" id="JAKELL010000026">
    <property type="protein sequence ID" value="KAH8991536.1"/>
    <property type="molecule type" value="Genomic_DNA"/>
</dbReference>
<feature type="transmembrane region" description="Helical" evidence="1">
    <location>
        <begin position="30"/>
        <end position="56"/>
    </location>
</feature>
<feature type="transmembrane region" description="Helical" evidence="1">
    <location>
        <begin position="229"/>
        <end position="249"/>
    </location>
</feature>
<reference evidence="3" key="1">
    <citation type="submission" date="2022-01" db="EMBL/GenBank/DDBJ databases">
        <title>Comparative genomics reveals a dynamic genome evolution in the ectomycorrhizal milk-cap (Lactarius) mushrooms.</title>
        <authorList>
            <consortium name="DOE Joint Genome Institute"/>
            <person name="Lebreton A."/>
            <person name="Tang N."/>
            <person name="Kuo A."/>
            <person name="LaButti K."/>
            <person name="Drula E."/>
            <person name="Barry K."/>
            <person name="Clum A."/>
            <person name="Lipzen A."/>
            <person name="Mousain D."/>
            <person name="Ng V."/>
            <person name="Wang R."/>
            <person name="Wang X."/>
            <person name="Dai Y."/>
            <person name="Henrissat B."/>
            <person name="Grigoriev I.V."/>
            <person name="Guerin-Laguette A."/>
            <person name="Yu F."/>
            <person name="Martin F.M."/>
        </authorList>
    </citation>
    <scope>NUCLEOTIDE SEQUENCE</scope>
    <source>
        <strain evidence="3">QP</strain>
    </source>
</reference>
<feature type="transmembrane region" description="Helical" evidence="1">
    <location>
        <begin position="68"/>
        <end position="91"/>
    </location>
</feature>
<accession>A0AAD4Q816</accession>
<keyword evidence="4" id="KW-1185">Reference proteome</keyword>
<feature type="transmembrane region" description="Helical" evidence="1">
    <location>
        <begin position="255"/>
        <end position="276"/>
    </location>
</feature>
<evidence type="ECO:0000313" key="3">
    <source>
        <dbReference type="EMBL" id="KAH8991536.1"/>
    </source>
</evidence>
<evidence type="ECO:0000256" key="1">
    <source>
        <dbReference type="SAM" id="Phobius"/>
    </source>
</evidence>
<keyword evidence="1" id="KW-1133">Transmembrane helix</keyword>
<dbReference type="Proteomes" id="UP001201163">
    <property type="component" value="Unassembled WGS sequence"/>
</dbReference>
<keyword evidence="1" id="KW-0472">Membrane</keyword>
<evidence type="ECO:0000259" key="2">
    <source>
        <dbReference type="Pfam" id="PF20152"/>
    </source>
</evidence>
<dbReference type="AlphaFoldDB" id="A0AAD4Q816"/>
<dbReference type="PANTHER" id="PTHR40465">
    <property type="entry name" value="CHROMOSOME 1, WHOLE GENOME SHOTGUN SEQUENCE"/>
    <property type="match status" value="1"/>
</dbReference>
<feature type="transmembrane region" description="Helical" evidence="1">
    <location>
        <begin position="178"/>
        <end position="208"/>
    </location>
</feature>
<name>A0AAD4Q816_9AGAM</name>
<evidence type="ECO:0000313" key="4">
    <source>
        <dbReference type="Proteomes" id="UP001201163"/>
    </source>
</evidence>
<feature type="transmembrane region" description="Helical" evidence="1">
    <location>
        <begin position="141"/>
        <end position="166"/>
    </location>
</feature>
<dbReference type="InterPro" id="IPR045339">
    <property type="entry name" value="DUF6534"/>
</dbReference>
<feature type="domain" description="DUF6534" evidence="2">
    <location>
        <begin position="192"/>
        <end position="282"/>
    </location>
</feature>
<proteinExistence type="predicted"/>
<gene>
    <name evidence="3" type="ORF">EDB92DRAFT_1993605</name>
</gene>
<keyword evidence="1" id="KW-0812">Transmembrane</keyword>
<comment type="caution">
    <text evidence="3">The sequence shown here is derived from an EMBL/GenBank/DDBJ whole genome shotgun (WGS) entry which is preliminary data.</text>
</comment>